<dbReference type="Proteomes" id="UP000053825">
    <property type="component" value="Unassembled WGS sequence"/>
</dbReference>
<evidence type="ECO:0000259" key="9">
    <source>
        <dbReference type="Pfam" id="PF00327"/>
    </source>
</evidence>
<dbReference type="STRING" id="597456.A0A0L7R554"/>
<dbReference type="InterPro" id="IPR036919">
    <property type="entry name" value="Ribo_uL30_ferredoxin-like_sf"/>
</dbReference>
<keyword evidence="6" id="KW-0687">Ribonucleoprotein</keyword>
<evidence type="ECO:0000313" key="10">
    <source>
        <dbReference type="EMBL" id="KOC65954.1"/>
    </source>
</evidence>
<dbReference type="PANTHER" id="PTHR15892:SF2">
    <property type="entry name" value="LARGE RIBOSOMAL SUBUNIT PROTEIN UL30M"/>
    <property type="match status" value="1"/>
</dbReference>
<reference evidence="10 11" key="1">
    <citation type="submission" date="2015-07" db="EMBL/GenBank/DDBJ databases">
        <title>The genome of Habropoda laboriosa.</title>
        <authorList>
            <person name="Pan H."/>
            <person name="Kapheim K."/>
        </authorList>
    </citation>
    <scope>NUCLEOTIDE SEQUENCE [LARGE SCALE GENOMIC DNA]</scope>
    <source>
        <strain evidence="10">0110345459</strain>
    </source>
</reference>
<accession>A0A0L7R554</accession>
<keyword evidence="5" id="KW-0496">Mitochondrion</keyword>
<dbReference type="EMBL" id="KQ414654">
    <property type="protein sequence ID" value="KOC65954.1"/>
    <property type="molecule type" value="Genomic_DNA"/>
</dbReference>
<dbReference type="GO" id="GO:0015934">
    <property type="term" value="C:large ribosomal subunit"/>
    <property type="evidence" value="ECO:0007669"/>
    <property type="project" value="InterPro"/>
</dbReference>
<evidence type="ECO:0000256" key="1">
    <source>
        <dbReference type="ARBA" id="ARBA00004173"/>
    </source>
</evidence>
<dbReference type="InterPro" id="IPR016082">
    <property type="entry name" value="Ribosomal_uL30_ferredoxin-like"/>
</dbReference>
<dbReference type="GO" id="GO:0003735">
    <property type="term" value="F:structural constituent of ribosome"/>
    <property type="evidence" value="ECO:0007669"/>
    <property type="project" value="InterPro"/>
</dbReference>
<dbReference type="GO" id="GO:0006412">
    <property type="term" value="P:translation"/>
    <property type="evidence" value="ECO:0007669"/>
    <property type="project" value="InterPro"/>
</dbReference>
<keyword evidence="3" id="KW-0809">Transit peptide</keyword>
<dbReference type="CDD" id="cd00355">
    <property type="entry name" value="Ribosomal_L30_like"/>
    <property type="match status" value="1"/>
</dbReference>
<protein>
    <recommendedName>
        <fullName evidence="7">Large ribosomal subunit protein uL30m</fullName>
    </recommendedName>
    <alternativeName>
        <fullName evidence="8">39S ribosomal protein L30, mitochondrial</fullName>
    </alternativeName>
</protein>
<dbReference type="AlphaFoldDB" id="A0A0L7R554"/>
<sequence length="175" mass="20434">MATRVANVLLTFVRGQRHYTKAWLKDAVRYGNVKFHPRTNNHVDPPITPSKVFMVLRVKPFKGNPYWEKNVLEELGFEEGVRDPVFVKNTPEMCALLWKVKHLIKICPLQLPEKLPEFNESTEYYVHESGKIHVTGKIDPARYEATMAYFNSVKRLKDHVIGEKLKLLWLKGYLI</sequence>
<dbReference type="GO" id="GO:0005743">
    <property type="term" value="C:mitochondrial inner membrane"/>
    <property type="evidence" value="ECO:0007669"/>
    <property type="project" value="UniProtKB-ARBA"/>
</dbReference>
<dbReference type="Pfam" id="PF00327">
    <property type="entry name" value="Ribosomal_L30"/>
    <property type="match status" value="1"/>
</dbReference>
<evidence type="ECO:0000256" key="2">
    <source>
        <dbReference type="ARBA" id="ARBA00007594"/>
    </source>
</evidence>
<gene>
    <name evidence="10" type="ORF">WH47_12753</name>
</gene>
<dbReference type="SUPFAM" id="SSF55129">
    <property type="entry name" value="Ribosomal protein L30p/L7e"/>
    <property type="match status" value="1"/>
</dbReference>
<dbReference type="InterPro" id="IPR005996">
    <property type="entry name" value="Ribosomal_uL30_bac-type"/>
</dbReference>
<dbReference type="OrthoDB" id="9973389at2759"/>
<proteinExistence type="inferred from homology"/>
<comment type="similarity">
    <text evidence="2">Belongs to the universal ribosomal protein uL30 family.</text>
</comment>
<organism evidence="10 11">
    <name type="scientific">Habropoda laboriosa</name>
    <dbReference type="NCBI Taxonomy" id="597456"/>
    <lineage>
        <taxon>Eukaryota</taxon>
        <taxon>Metazoa</taxon>
        <taxon>Ecdysozoa</taxon>
        <taxon>Arthropoda</taxon>
        <taxon>Hexapoda</taxon>
        <taxon>Insecta</taxon>
        <taxon>Pterygota</taxon>
        <taxon>Neoptera</taxon>
        <taxon>Endopterygota</taxon>
        <taxon>Hymenoptera</taxon>
        <taxon>Apocrita</taxon>
        <taxon>Aculeata</taxon>
        <taxon>Apoidea</taxon>
        <taxon>Anthophila</taxon>
        <taxon>Apidae</taxon>
        <taxon>Habropoda</taxon>
    </lineage>
</organism>
<evidence type="ECO:0000256" key="7">
    <source>
        <dbReference type="ARBA" id="ARBA00035281"/>
    </source>
</evidence>
<name>A0A0L7R554_9HYME</name>
<evidence type="ECO:0000313" key="11">
    <source>
        <dbReference type="Proteomes" id="UP000053825"/>
    </source>
</evidence>
<dbReference type="PANTHER" id="PTHR15892">
    <property type="entry name" value="MITOCHONDRIAL RIBOSOMAL PROTEIN L30"/>
    <property type="match status" value="1"/>
</dbReference>
<keyword evidence="4 10" id="KW-0689">Ribosomal protein</keyword>
<evidence type="ECO:0000256" key="4">
    <source>
        <dbReference type="ARBA" id="ARBA00022980"/>
    </source>
</evidence>
<evidence type="ECO:0000256" key="3">
    <source>
        <dbReference type="ARBA" id="ARBA00022946"/>
    </source>
</evidence>
<dbReference type="Gene3D" id="3.30.1390.20">
    <property type="entry name" value="Ribosomal protein L30, ferredoxin-like fold domain"/>
    <property type="match status" value="1"/>
</dbReference>
<dbReference type="FunFam" id="3.30.1390.20:FF:000005">
    <property type="entry name" value="39S ribosomal protein L30, mitochondrial"/>
    <property type="match status" value="1"/>
</dbReference>
<evidence type="ECO:0000256" key="5">
    <source>
        <dbReference type="ARBA" id="ARBA00023128"/>
    </source>
</evidence>
<evidence type="ECO:0000256" key="6">
    <source>
        <dbReference type="ARBA" id="ARBA00023274"/>
    </source>
</evidence>
<feature type="domain" description="Large ribosomal subunit protein uL30-like ferredoxin-like fold" evidence="9">
    <location>
        <begin position="55"/>
        <end position="104"/>
    </location>
</feature>
<evidence type="ECO:0000256" key="8">
    <source>
        <dbReference type="ARBA" id="ARBA00035356"/>
    </source>
</evidence>
<keyword evidence="11" id="KW-1185">Reference proteome</keyword>
<comment type="subcellular location">
    <subcellularLocation>
        <location evidence="1">Mitochondrion</location>
    </subcellularLocation>
</comment>